<evidence type="ECO:0000256" key="10">
    <source>
        <dbReference type="SAM" id="MobiDB-lite"/>
    </source>
</evidence>
<dbReference type="PANTHER" id="PTHR14738:SF29">
    <property type="entry name" value="ZINC FINGER CCCH DOMAIN-CONTAINING PROTEIN 14"/>
    <property type="match status" value="1"/>
</dbReference>
<organism evidence="12 13">
    <name type="scientific">Syphacia muris</name>
    <dbReference type="NCBI Taxonomy" id="451379"/>
    <lineage>
        <taxon>Eukaryota</taxon>
        <taxon>Metazoa</taxon>
        <taxon>Ecdysozoa</taxon>
        <taxon>Nematoda</taxon>
        <taxon>Chromadorea</taxon>
        <taxon>Rhabditida</taxon>
        <taxon>Spirurina</taxon>
        <taxon>Oxyuridomorpha</taxon>
        <taxon>Oxyuroidea</taxon>
        <taxon>Oxyuridae</taxon>
        <taxon>Syphacia</taxon>
    </lineage>
</organism>
<feature type="compositionally biased region" description="Basic and acidic residues" evidence="10">
    <location>
        <begin position="460"/>
        <end position="476"/>
    </location>
</feature>
<evidence type="ECO:0000256" key="7">
    <source>
        <dbReference type="ARBA" id="ARBA00022833"/>
    </source>
</evidence>
<comment type="subcellular location">
    <subcellularLocation>
        <location evidence="1">Nucleus</location>
    </subcellularLocation>
</comment>
<dbReference type="PROSITE" id="PS50103">
    <property type="entry name" value="ZF_C3H1"/>
    <property type="match status" value="1"/>
</dbReference>
<evidence type="ECO:0000313" key="13">
    <source>
        <dbReference type="WBParaSite" id="SMUV_0000664201-mRNA-1"/>
    </source>
</evidence>
<feature type="region of interest" description="Disordered" evidence="10">
    <location>
        <begin position="570"/>
        <end position="589"/>
    </location>
</feature>
<feature type="region of interest" description="Disordered" evidence="10">
    <location>
        <begin position="87"/>
        <end position="291"/>
    </location>
</feature>
<feature type="compositionally biased region" description="Basic and acidic residues" evidence="10">
    <location>
        <begin position="101"/>
        <end position="157"/>
    </location>
</feature>
<dbReference type="WBParaSite" id="SMUV_0000664201-mRNA-1">
    <property type="protein sequence ID" value="SMUV_0000664201-mRNA-1"/>
    <property type="gene ID" value="SMUV_0000664201"/>
</dbReference>
<feature type="compositionally biased region" description="Basic residues" evidence="10">
    <location>
        <begin position="178"/>
        <end position="187"/>
    </location>
</feature>
<name>A0A0N5APQ4_9BILA</name>
<dbReference type="GO" id="GO:0005737">
    <property type="term" value="C:cytoplasm"/>
    <property type="evidence" value="ECO:0007669"/>
    <property type="project" value="TreeGrafter"/>
</dbReference>
<feature type="compositionally biased region" description="Basic and acidic residues" evidence="10">
    <location>
        <begin position="205"/>
        <end position="252"/>
    </location>
</feature>
<evidence type="ECO:0000256" key="6">
    <source>
        <dbReference type="ARBA" id="ARBA00022771"/>
    </source>
</evidence>
<proteinExistence type="inferred from homology"/>
<feature type="region of interest" description="Disordered" evidence="10">
    <location>
        <begin position="418"/>
        <end position="481"/>
    </location>
</feature>
<feature type="region of interest" description="Disordered" evidence="10">
    <location>
        <begin position="516"/>
        <end position="540"/>
    </location>
</feature>
<feature type="zinc finger region" description="C3H1-type" evidence="9">
    <location>
        <begin position="624"/>
        <end position="649"/>
    </location>
</feature>
<dbReference type="InterPro" id="IPR040366">
    <property type="entry name" value="Nab2/ZC3H14"/>
</dbReference>
<dbReference type="Gene3D" id="4.10.1000.30">
    <property type="match status" value="1"/>
</dbReference>
<keyword evidence="7 9" id="KW-0862">Zinc</keyword>
<evidence type="ECO:0000313" key="12">
    <source>
        <dbReference type="Proteomes" id="UP000046393"/>
    </source>
</evidence>
<feature type="compositionally biased region" description="Polar residues" evidence="10">
    <location>
        <begin position="516"/>
        <end position="526"/>
    </location>
</feature>
<dbReference type="GO" id="GO:0008143">
    <property type="term" value="F:poly(A) binding"/>
    <property type="evidence" value="ECO:0007669"/>
    <property type="project" value="InterPro"/>
</dbReference>
<dbReference type="GO" id="GO:0043488">
    <property type="term" value="P:regulation of mRNA stability"/>
    <property type="evidence" value="ECO:0007669"/>
    <property type="project" value="InterPro"/>
</dbReference>
<evidence type="ECO:0000256" key="1">
    <source>
        <dbReference type="ARBA" id="ARBA00004123"/>
    </source>
</evidence>
<evidence type="ECO:0000256" key="4">
    <source>
        <dbReference type="ARBA" id="ARBA00022723"/>
    </source>
</evidence>
<dbReference type="FunFam" id="4.10.1000.40:FF:000006">
    <property type="entry name" value="Zinc finger CCCH domain-containing protein 14"/>
    <property type="match status" value="1"/>
</dbReference>
<keyword evidence="8" id="KW-0539">Nucleus</keyword>
<dbReference type="InterPro" id="IPR002483">
    <property type="entry name" value="PWI_dom"/>
</dbReference>
<evidence type="ECO:0000256" key="3">
    <source>
        <dbReference type="ARBA" id="ARBA00015071"/>
    </source>
</evidence>
<evidence type="ECO:0000256" key="2">
    <source>
        <dbReference type="ARBA" id="ARBA00008423"/>
    </source>
</evidence>
<evidence type="ECO:0000256" key="5">
    <source>
        <dbReference type="ARBA" id="ARBA00022737"/>
    </source>
</evidence>
<feature type="compositionally biased region" description="Polar residues" evidence="10">
    <location>
        <begin position="425"/>
        <end position="442"/>
    </location>
</feature>
<dbReference type="GO" id="GO:0008270">
    <property type="term" value="F:zinc ion binding"/>
    <property type="evidence" value="ECO:0007669"/>
    <property type="project" value="UniProtKB-KW"/>
</dbReference>
<dbReference type="Pfam" id="PF14608">
    <property type="entry name" value="zf-CCCH_2"/>
    <property type="match status" value="4"/>
</dbReference>
<feature type="domain" description="C3H1-type" evidence="11">
    <location>
        <begin position="624"/>
        <end position="649"/>
    </location>
</feature>
<feature type="compositionally biased region" description="Polar residues" evidence="10">
    <location>
        <begin position="87"/>
        <end position="99"/>
    </location>
</feature>
<dbReference type="InterPro" id="IPR000571">
    <property type="entry name" value="Znf_CCCH"/>
</dbReference>
<keyword evidence="5" id="KW-0677">Repeat</keyword>
<evidence type="ECO:0000259" key="11">
    <source>
        <dbReference type="PROSITE" id="PS50103"/>
    </source>
</evidence>
<protein>
    <recommendedName>
        <fullName evidence="3">Zinc finger CCCH domain-containing protein 14</fullName>
    </recommendedName>
</protein>
<dbReference type="AlphaFoldDB" id="A0A0N5APQ4"/>
<evidence type="ECO:0000256" key="8">
    <source>
        <dbReference type="ARBA" id="ARBA00023242"/>
    </source>
</evidence>
<dbReference type="Gene3D" id="1.20.1390.10">
    <property type="entry name" value="PWI domain"/>
    <property type="match status" value="1"/>
</dbReference>
<evidence type="ECO:0000256" key="9">
    <source>
        <dbReference type="PROSITE-ProRule" id="PRU00723"/>
    </source>
</evidence>
<dbReference type="GO" id="GO:0005634">
    <property type="term" value="C:nucleus"/>
    <property type="evidence" value="ECO:0007669"/>
    <property type="project" value="UniProtKB-SubCell"/>
</dbReference>
<sequence>MSSSKMFGSNSAEMSKKLRAAIKAKLEELGVYVDEELPDYIMVMIANRKEKSQMKEDLLLFLGKSTNKFVDWLFEIFQRLQSAGATGISENSTAATQQPNKKKDQLASEKKGTDDVEVEKKTKKEKESESRHADTKDIVKHKEKEKPIEKDHKESRVVKSKITFHHQPSSKSPPHEKSHSKKKKKKGSTVSAEKVINKDAVSSRVNERDAINSTEVKKRKEFESLPQKRVEEKGGRREISTRIQFKEKRNYIGERNNSPKHISKHPKVSSPKEYIDSDEEERLAEEESRKELYSKKVLSSAVLKMTQSESVKTVSSKVIVKRKLPEKENTKNVRGAQSLFLKAIKEAGRMTRTASQMAGYGAGTPLKKMISKSTNVATVEPANDNYEEDAIEIDDVDSIDGDTLVVAASNSVDNNVRRQVDERSSGNVNNKINISPVVSESNAADKKERGLTTSSSSRSLKFDAKSEHVELKKEPNEPVAAKTKKLLDSNIGEADSNSNLNLSPDSGEVLTVVNDEASTNKQSGSWDRQIPIDEDDSSDDEAQIDAVLASAHTITVGFDEGPIVSSTNASDVAETGQQSANPDHSNNNAAQAGESLLTVAPGEKIMERCKFWPNCRLEDACIYIHPTKPCSNFPNCKFGDRCIYLHYPCKFDRNCVNPHCPYVHSSKINIGTTSVSTPGLSAPTPTTSTTTVAAPLNASIACKYGGKCTNPSCVYKHPKLCRFGERCTNRNCYFRHLNMLPTSTLKSASLDKYKWKATVST</sequence>
<accession>A0A0N5APQ4</accession>
<keyword evidence="4 9" id="KW-0479">Metal-binding</keyword>
<reference evidence="13" key="1">
    <citation type="submission" date="2017-02" db="UniProtKB">
        <authorList>
            <consortium name="WormBaseParasite"/>
        </authorList>
    </citation>
    <scope>IDENTIFICATION</scope>
</reference>
<keyword evidence="6 9" id="KW-0863">Zinc-finger</keyword>
<dbReference type="Proteomes" id="UP000046393">
    <property type="component" value="Unplaced"/>
</dbReference>
<dbReference type="Pfam" id="PF01480">
    <property type="entry name" value="PWI"/>
    <property type="match status" value="1"/>
</dbReference>
<dbReference type="Gene3D" id="4.10.1000.40">
    <property type="match status" value="1"/>
</dbReference>
<dbReference type="PANTHER" id="PTHR14738">
    <property type="entry name" value="ZINC FINGER CCCH DOMAIN-CONTAINING PROTEIN 14"/>
    <property type="match status" value="1"/>
</dbReference>
<comment type="similarity">
    <text evidence="2">Belongs to the ZC3H14 family.</text>
</comment>
<keyword evidence="12" id="KW-1185">Reference proteome</keyword>
<dbReference type="STRING" id="451379.A0A0N5APQ4"/>